<dbReference type="InterPro" id="IPR051089">
    <property type="entry name" value="prtT"/>
</dbReference>
<evidence type="ECO:0000313" key="9">
    <source>
        <dbReference type="Proteomes" id="UP000000560"/>
    </source>
</evidence>
<dbReference type="KEGG" id="ani:ANIA_01028"/>
<dbReference type="GeneID" id="2876804"/>
<keyword evidence="3" id="KW-0805">Transcription regulation</keyword>
<dbReference type="GO" id="GO:0008270">
    <property type="term" value="F:zinc ion binding"/>
    <property type="evidence" value="ECO:0007669"/>
    <property type="project" value="InterPro"/>
</dbReference>
<organism evidence="8 9">
    <name type="scientific">Emericella nidulans (strain FGSC A4 / ATCC 38163 / CBS 112.46 / NRRL 194 / M139)</name>
    <name type="common">Aspergillus nidulans</name>
    <dbReference type="NCBI Taxonomy" id="227321"/>
    <lineage>
        <taxon>Eukaryota</taxon>
        <taxon>Fungi</taxon>
        <taxon>Dikarya</taxon>
        <taxon>Ascomycota</taxon>
        <taxon>Pezizomycotina</taxon>
        <taxon>Eurotiomycetes</taxon>
        <taxon>Eurotiomycetidae</taxon>
        <taxon>Eurotiales</taxon>
        <taxon>Aspergillaceae</taxon>
        <taxon>Aspergillus</taxon>
        <taxon>Aspergillus subgen. Nidulantes</taxon>
    </lineage>
</organism>
<reference evidence="9" key="1">
    <citation type="journal article" date="2005" name="Nature">
        <title>Sequencing of Aspergillus nidulans and comparative analysis with A. fumigatus and A. oryzae.</title>
        <authorList>
            <person name="Galagan J.E."/>
            <person name="Calvo S.E."/>
            <person name="Cuomo C."/>
            <person name="Ma L.J."/>
            <person name="Wortman J.R."/>
            <person name="Batzoglou S."/>
            <person name="Lee S.I."/>
            <person name="Basturkmen M."/>
            <person name="Spevak C.C."/>
            <person name="Clutterbuck J."/>
            <person name="Kapitonov V."/>
            <person name="Jurka J."/>
            <person name="Scazzocchio C."/>
            <person name="Farman M."/>
            <person name="Butler J."/>
            <person name="Purcell S."/>
            <person name="Harris S."/>
            <person name="Braus G.H."/>
            <person name="Draht O."/>
            <person name="Busch S."/>
            <person name="D'Enfert C."/>
            <person name="Bouchier C."/>
            <person name="Goldman G.H."/>
            <person name="Bell-Pedersen D."/>
            <person name="Griffiths-Jones S."/>
            <person name="Doonan J.H."/>
            <person name="Yu J."/>
            <person name="Vienken K."/>
            <person name="Pain A."/>
            <person name="Freitag M."/>
            <person name="Selker E.U."/>
            <person name="Archer D.B."/>
            <person name="Penalva M.A."/>
            <person name="Oakley B.R."/>
            <person name="Momany M."/>
            <person name="Tanaka T."/>
            <person name="Kumagai T."/>
            <person name="Asai K."/>
            <person name="Machida M."/>
            <person name="Nierman W.C."/>
            <person name="Denning D.W."/>
            <person name="Caddick M."/>
            <person name="Hynes M."/>
            <person name="Paoletti M."/>
            <person name="Fischer R."/>
            <person name="Miller B."/>
            <person name="Dyer P."/>
            <person name="Sachs M.S."/>
            <person name="Osmani S.A."/>
            <person name="Birren B.W."/>
        </authorList>
    </citation>
    <scope>NUCLEOTIDE SEQUENCE [LARGE SCALE GENOMIC DNA]</scope>
    <source>
        <strain evidence="9">FGSC A4 / ATCC 38163 / CBS 112.46 / NRRL 194 / M139</strain>
    </source>
</reference>
<keyword evidence="2" id="KW-0862">Zinc</keyword>
<dbReference type="GO" id="GO:0006355">
    <property type="term" value="P:regulation of DNA-templated transcription"/>
    <property type="evidence" value="ECO:0000318"/>
    <property type="project" value="GO_Central"/>
</dbReference>
<accession>C8VTY5</accession>
<dbReference type="RefSeq" id="XP_658632.2">
    <property type="nucleotide sequence ID" value="XM_653540.2"/>
</dbReference>
<keyword evidence="4" id="KW-0238">DNA-binding</keyword>
<dbReference type="eggNOG" id="ENOG502SD7F">
    <property type="taxonomic scope" value="Eukaryota"/>
</dbReference>
<reference evidence="9" key="2">
    <citation type="journal article" date="2009" name="Fungal Genet. Biol.">
        <title>The 2008 update of the Aspergillus nidulans genome annotation: a community effort.</title>
        <authorList>
            <person name="Wortman J.R."/>
            <person name="Gilsenan J.M."/>
            <person name="Joardar V."/>
            <person name="Deegan J."/>
            <person name="Clutterbuck J."/>
            <person name="Andersen M.R."/>
            <person name="Archer D."/>
            <person name="Bencina M."/>
            <person name="Braus G."/>
            <person name="Coutinho P."/>
            <person name="von Dohren H."/>
            <person name="Doonan J."/>
            <person name="Driessen A.J."/>
            <person name="Durek P."/>
            <person name="Espeso E."/>
            <person name="Fekete E."/>
            <person name="Flipphi M."/>
            <person name="Estrada C.G."/>
            <person name="Geysens S."/>
            <person name="Goldman G."/>
            <person name="de Groot P.W."/>
            <person name="Hansen K."/>
            <person name="Harris S.D."/>
            <person name="Heinekamp T."/>
            <person name="Helmstaedt K."/>
            <person name="Henrissat B."/>
            <person name="Hofmann G."/>
            <person name="Homan T."/>
            <person name="Horio T."/>
            <person name="Horiuchi H."/>
            <person name="James S."/>
            <person name="Jones M."/>
            <person name="Karaffa L."/>
            <person name="Karanyi Z."/>
            <person name="Kato M."/>
            <person name="Keller N."/>
            <person name="Kelly D.E."/>
            <person name="Kiel J.A."/>
            <person name="Kim J.M."/>
            <person name="van der Klei I.J."/>
            <person name="Klis F.M."/>
            <person name="Kovalchuk A."/>
            <person name="Krasevec N."/>
            <person name="Kubicek C.P."/>
            <person name="Liu B."/>
            <person name="Maccabe A."/>
            <person name="Meyer V."/>
            <person name="Mirabito P."/>
            <person name="Miskei M."/>
            <person name="Mos M."/>
            <person name="Mullins J."/>
            <person name="Nelson D.R."/>
            <person name="Nielsen J."/>
            <person name="Oakley B.R."/>
            <person name="Osmani S.A."/>
            <person name="Pakula T."/>
            <person name="Paszewski A."/>
            <person name="Paulsen I."/>
            <person name="Pilsyk S."/>
            <person name="Pocsi I."/>
            <person name="Punt P.J."/>
            <person name="Ram A.F."/>
            <person name="Ren Q."/>
            <person name="Robellet X."/>
            <person name="Robson G."/>
            <person name="Seiboth B."/>
            <person name="van Solingen P."/>
            <person name="Specht T."/>
            <person name="Sun J."/>
            <person name="Taheri-Talesh N."/>
            <person name="Takeshita N."/>
            <person name="Ussery D."/>
            <person name="vanKuyk P.A."/>
            <person name="Visser H."/>
            <person name="van de Vondervoort P.J."/>
            <person name="de Vries R.P."/>
            <person name="Walton J."/>
            <person name="Xiang X."/>
            <person name="Xiong Y."/>
            <person name="Zeng A.P."/>
            <person name="Brandt B.W."/>
            <person name="Cornell M.J."/>
            <person name="van den Hondel C.A."/>
            <person name="Visser J."/>
            <person name="Oliver S.G."/>
            <person name="Turner G."/>
        </authorList>
    </citation>
    <scope>GENOME REANNOTATION</scope>
    <source>
        <strain evidence="9">FGSC A4 / ATCC 38163 / CBS 112.46 / NRRL 194 / M139</strain>
    </source>
</reference>
<protein>
    <submittedName>
        <fullName evidence="8">Zn(II)2Cys6 transcription factor (Eurofung)</fullName>
    </submittedName>
</protein>
<dbReference type="OMA" id="QACTHCY"/>
<gene>
    <name evidence="8" type="ORF">ANIA_01028</name>
</gene>
<dbReference type="EMBL" id="BN001308">
    <property type="protein sequence ID" value="CBF88306.1"/>
    <property type="molecule type" value="Genomic_DNA"/>
</dbReference>
<evidence type="ECO:0000256" key="7">
    <source>
        <dbReference type="SAM" id="MobiDB-lite"/>
    </source>
</evidence>
<dbReference type="HOGENOM" id="CLU_006524_7_1_1"/>
<proteinExistence type="predicted"/>
<dbReference type="GO" id="GO:0005634">
    <property type="term" value="C:nucleus"/>
    <property type="evidence" value="ECO:0000318"/>
    <property type="project" value="GO_Central"/>
</dbReference>
<feature type="compositionally biased region" description="Low complexity" evidence="7">
    <location>
        <begin position="645"/>
        <end position="657"/>
    </location>
</feature>
<dbReference type="GO" id="GO:0000976">
    <property type="term" value="F:transcription cis-regulatory region binding"/>
    <property type="evidence" value="ECO:0000318"/>
    <property type="project" value="GO_Central"/>
</dbReference>
<comment type="subcellular location">
    <subcellularLocation>
        <location evidence="1">Nucleus</location>
    </subcellularLocation>
</comment>
<feature type="region of interest" description="Disordered" evidence="7">
    <location>
        <begin position="645"/>
        <end position="664"/>
    </location>
</feature>
<dbReference type="Proteomes" id="UP000000560">
    <property type="component" value="Chromosome VIII"/>
</dbReference>
<dbReference type="CDD" id="cd12148">
    <property type="entry name" value="fungal_TF_MHR"/>
    <property type="match status" value="1"/>
</dbReference>
<keyword evidence="9" id="KW-1185">Reference proteome</keyword>
<evidence type="ECO:0000256" key="1">
    <source>
        <dbReference type="ARBA" id="ARBA00004123"/>
    </source>
</evidence>
<dbReference type="InParanoid" id="C8VTY5"/>
<evidence type="ECO:0000313" key="8">
    <source>
        <dbReference type="EMBL" id="CBF88306.1"/>
    </source>
</evidence>
<dbReference type="AlphaFoldDB" id="C8VTY5"/>
<evidence type="ECO:0000256" key="2">
    <source>
        <dbReference type="ARBA" id="ARBA00022833"/>
    </source>
</evidence>
<dbReference type="InterPro" id="IPR036864">
    <property type="entry name" value="Zn2-C6_fun-type_DNA-bd_sf"/>
</dbReference>
<evidence type="ECO:0000256" key="3">
    <source>
        <dbReference type="ARBA" id="ARBA00023015"/>
    </source>
</evidence>
<dbReference type="OrthoDB" id="1600564at2759"/>
<evidence type="ECO:0000256" key="5">
    <source>
        <dbReference type="ARBA" id="ARBA00023163"/>
    </source>
</evidence>
<keyword evidence="5" id="KW-0804">Transcription</keyword>
<name>C8VTY5_EMENI</name>
<dbReference type="Gene3D" id="4.10.240.10">
    <property type="entry name" value="Zn(2)-C6 fungal-type DNA-binding domain"/>
    <property type="match status" value="1"/>
</dbReference>
<dbReference type="PANTHER" id="PTHR31845:SF18">
    <property type="entry name" value="ZN(II)2CYS6 TRANSCRIPTION FACTOR (EUROFUNG)"/>
    <property type="match status" value="1"/>
</dbReference>
<dbReference type="SUPFAM" id="SSF57701">
    <property type="entry name" value="Zn2/Cys6 DNA-binding domain"/>
    <property type="match status" value="1"/>
</dbReference>
<evidence type="ECO:0000256" key="4">
    <source>
        <dbReference type="ARBA" id="ARBA00023125"/>
    </source>
</evidence>
<dbReference type="GO" id="GO:0000981">
    <property type="term" value="F:DNA-binding transcription factor activity, RNA polymerase II-specific"/>
    <property type="evidence" value="ECO:0000318"/>
    <property type="project" value="GO_Central"/>
</dbReference>
<keyword evidence="6" id="KW-0539">Nucleus</keyword>
<evidence type="ECO:0000256" key="6">
    <source>
        <dbReference type="ARBA" id="ARBA00023242"/>
    </source>
</evidence>
<sequence length="702" mass="78278">MDRTPTHQSSTYGQACTQCYKAKCRCVRTPSGDSCERCLRLKKRCEPSESVRRRNANSQTASVSDRRIARLEDKMESLLSAMQSFIGSNGAAVNMHMNGDSVHSAYRYQHSNGALVTPPSTTLGLGDGPAFAPESVAAVSPNSNPAQNQVFLSTPAPSPNQADRRLDFFRSRMLPSFPFINLTPDMTSWYLRQNRPLLYQAICTVTTFSTQDRLVQVEELKRLLFSSAFLKVESTIDLLLATLTYLAWSTDPFLGRADLMSRLMMLAISLVYDLRLFKPSSKDVQLIMTITQGGTAENRPSHDETPYGLLERQRAVLACFVLSSNISSHLGRQDALRWTPQMEEALRLLAVSDACPADRLFVCQVRLQLLKQRADDVRQQDETRTGAAAASAPGLLYLRTLRRELHDLRASFPMEMDQIDILATHAQYVELYINQLAFTISKDSPLAAPGNSGTRNTLAFRRLECLWQSVENIKSWLDNFYDIPSSKLAGQPFHFWSQMILTVTLLKYLSTLKDPDWDCEAVRNTVHLISTLDRMLQRLDMASQEPELQECGDHLLMFLSKLLRRSRVWGEARWNLEQGPCTLQGQSQMDDVQASCLSTAPAPVNADSDATGQTQTYNYYVPDLDQMVFMQSMDLGDDTWFENVSSSTSLGSSGTGSRNCASGPSSMANVVDPCDLQRSGSRLLALPPTISATTKDPSVDEP</sequence>
<dbReference type="PANTHER" id="PTHR31845">
    <property type="entry name" value="FINGER DOMAIN PROTEIN, PUTATIVE-RELATED"/>
    <property type="match status" value="1"/>
</dbReference>